<evidence type="ECO:0000256" key="1">
    <source>
        <dbReference type="ARBA" id="ARBA00004442"/>
    </source>
</evidence>
<evidence type="ECO:0000313" key="6">
    <source>
        <dbReference type="Proteomes" id="UP001596031"/>
    </source>
</evidence>
<keyword evidence="6" id="KW-1185">Reference proteome</keyword>
<protein>
    <submittedName>
        <fullName evidence="5">Porin family protein</fullName>
    </submittedName>
</protein>
<comment type="caution">
    <text evidence="5">The sequence shown here is derived from an EMBL/GenBank/DDBJ whole genome shotgun (WGS) entry which is preliminary data.</text>
</comment>
<dbReference type="Pfam" id="PF13505">
    <property type="entry name" value="OMP_b-brl"/>
    <property type="match status" value="1"/>
</dbReference>
<feature type="domain" description="Outer membrane protein beta-barrel" evidence="4">
    <location>
        <begin position="7"/>
        <end position="191"/>
    </location>
</feature>
<keyword evidence="2 3" id="KW-0732">Signal</keyword>
<dbReference type="SUPFAM" id="SSF56925">
    <property type="entry name" value="OMPA-like"/>
    <property type="match status" value="1"/>
</dbReference>
<dbReference type="Proteomes" id="UP001596031">
    <property type="component" value="Unassembled WGS sequence"/>
</dbReference>
<name>A0ABW0PFX1_9BURK</name>
<proteinExistence type="predicted"/>
<reference evidence="6" key="1">
    <citation type="journal article" date="2019" name="Int. J. Syst. Evol. Microbiol.">
        <title>The Global Catalogue of Microorganisms (GCM) 10K type strain sequencing project: providing services to taxonomists for standard genome sequencing and annotation.</title>
        <authorList>
            <consortium name="The Broad Institute Genomics Platform"/>
            <consortium name="The Broad Institute Genome Sequencing Center for Infectious Disease"/>
            <person name="Wu L."/>
            <person name="Ma J."/>
        </authorList>
    </citation>
    <scope>NUCLEOTIDE SEQUENCE [LARGE SCALE GENOMIC DNA]</scope>
    <source>
        <strain evidence="6">CCUG 38813</strain>
    </source>
</reference>
<sequence length="191" mass="20228">MKKLIFALIAGTAAMSAAQAQTTTSPRGYVGAGLATVENAHRIPGATGVEDESYKTSGKVFGGVDIDQRFGVEAGYTDFRTSRTNYTLNGVNGQAETDGYGAYVAGKATMPINERTGLYGKLGVAHTKHEMNASTPGVARKVSDNGVYAGVGLQHAINEQVSLIAEYERYGKKKDFGAKPDVFTIGAKYNF</sequence>
<dbReference type="InterPro" id="IPR011250">
    <property type="entry name" value="OMP/PagP_B-barrel"/>
</dbReference>
<organism evidence="5 6">
    <name type="scientific">Massilia jejuensis</name>
    <dbReference type="NCBI Taxonomy" id="648894"/>
    <lineage>
        <taxon>Bacteria</taxon>
        <taxon>Pseudomonadati</taxon>
        <taxon>Pseudomonadota</taxon>
        <taxon>Betaproteobacteria</taxon>
        <taxon>Burkholderiales</taxon>
        <taxon>Oxalobacteraceae</taxon>
        <taxon>Telluria group</taxon>
        <taxon>Massilia</taxon>
    </lineage>
</organism>
<evidence type="ECO:0000313" key="5">
    <source>
        <dbReference type="EMBL" id="MFC5510878.1"/>
    </source>
</evidence>
<comment type="subcellular location">
    <subcellularLocation>
        <location evidence="1">Cell outer membrane</location>
    </subcellularLocation>
</comment>
<evidence type="ECO:0000256" key="2">
    <source>
        <dbReference type="ARBA" id="ARBA00022729"/>
    </source>
</evidence>
<dbReference type="EMBL" id="JBHSMS010000023">
    <property type="protein sequence ID" value="MFC5510878.1"/>
    <property type="molecule type" value="Genomic_DNA"/>
</dbReference>
<feature type="chain" id="PRO_5047382376" evidence="3">
    <location>
        <begin position="21"/>
        <end position="191"/>
    </location>
</feature>
<evidence type="ECO:0000256" key="3">
    <source>
        <dbReference type="SAM" id="SignalP"/>
    </source>
</evidence>
<dbReference type="RefSeq" id="WP_379718699.1">
    <property type="nucleotide sequence ID" value="NZ_JBHSMS010000023.1"/>
</dbReference>
<gene>
    <name evidence="5" type="ORF">ACFPOU_07050</name>
</gene>
<dbReference type="InterPro" id="IPR027385">
    <property type="entry name" value="Beta-barrel_OMP"/>
</dbReference>
<dbReference type="Gene3D" id="2.40.160.20">
    <property type="match status" value="1"/>
</dbReference>
<accession>A0ABW0PFX1</accession>
<feature type="signal peptide" evidence="3">
    <location>
        <begin position="1"/>
        <end position="20"/>
    </location>
</feature>
<evidence type="ECO:0000259" key="4">
    <source>
        <dbReference type="Pfam" id="PF13505"/>
    </source>
</evidence>